<evidence type="ECO:0000259" key="7">
    <source>
        <dbReference type="PROSITE" id="PS50011"/>
    </source>
</evidence>
<dbReference type="InterPro" id="IPR017441">
    <property type="entry name" value="Protein_kinase_ATP_BS"/>
</dbReference>
<proteinExistence type="predicted"/>
<accession>A0A7S3LNE4</accession>
<dbReference type="InterPro" id="IPR011009">
    <property type="entry name" value="Kinase-like_dom_sf"/>
</dbReference>
<evidence type="ECO:0000256" key="5">
    <source>
        <dbReference type="PROSITE-ProRule" id="PRU10141"/>
    </source>
</evidence>
<evidence type="ECO:0000256" key="1">
    <source>
        <dbReference type="ARBA" id="ARBA00022679"/>
    </source>
</evidence>
<evidence type="ECO:0000256" key="4">
    <source>
        <dbReference type="ARBA" id="ARBA00022840"/>
    </source>
</evidence>
<dbReference type="AlphaFoldDB" id="A0A7S3LNE4"/>
<feature type="transmembrane region" description="Helical" evidence="6">
    <location>
        <begin position="668"/>
        <end position="688"/>
    </location>
</feature>
<dbReference type="GO" id="GO:0004674">
    <property type="term" value="F:protein serine/threonine kinase activity"/>
    <property type="evidence" value="ECO:0007669"/>
    <property type="project" value="TreeGrafter"/>
</dbReference>
<dbReference type="InterPro" id="IPR051681">
    <property type="entry name" value="Ser/Thr_Kinases-Pseudokinases"/>
</dbReference>
<name>A0A7S3LNE4_9STRA</name>
<dbReference type="InterPro" id="IPR008271">
    <property type="entry name" value="Ser/Thr_kinase_AS"/>
</dbReference>
<feature type="domain" description="Protein kinase" evidence="7">
    <location>
        <begin position="238"/>
        <end position="508"/>
    </location>
</feature>
<dbReference type="InterPro" id="IPR000719">
    <property type="entry name" value="Prot_kinase_dom"/>
</dbReference>
<sequence length="736" mass="80367">MVGGIGLLLQAVSVTEQALVYSGLNKGILSTMAANLGVLKNIVLGINTDSINKEEEDLILALEALVNEIANLVSRSRGNGGGFVGKRFGRFCQLLRARTINAKLMTLMQRLNTVQMSLQLTVSRNGKSSQDADDMRSICESHLNEFQKTMANYSAVFLEELGVELKVLMKNSDQVAPLLPQDSISELFETAQKQLCEAGSANDSTETLNSHVSLLNDLTRAAIYLTNCEEAEIRLDDLTLKESIGQGGFGIVLRADWNGTLVAVKKVGLTKETVLSTDCLSEISDEISLWRELKHPNVVQLLGTAYSKNEGTLYFVMELCDMSLHDYLYKRGSGKIFPLDTAWICDFVSEIATGLGYLHQKNILHRDVKPKNVLLIERKDGVPKAKLCDFGMSLAKDETATITMGKGESMGGTPAYMAPETLLCPPLLSTKSDVFSLAMILFELVEGHIPFDGQTNPIAITTNIVIGVRPSLTFGIHPRWLYDLIQSCWAQDRSKRPNMKTIFKSLSFRQWPLTESESKEKYTNSLFSASKTQDHYQLLMKIPSSISNDFGTSGEFTSTCSTDATASTSLNSHSHTHGNSSFAVADAGSIIVNTASLQHTAKCSEKESPELTITDKNADEGMDKKKLLHDRGTSSASENLRCVRNCAIVFLILSIVTAGLAWTSLQLGGLVVSCLTVLVAVFTLVLILKGNNEADLRIRKNRIRHISFSLAFGSVLSVVAAILCFAESSLDGSILC</sequence>
<keyword evidence="6" id="KW-0812">Transmembrane</keyword>
<evidence type="ECO:0000256" key="3">
    <source>
        <dbReference type="ARBA" id="ARBA00022777"/>
    </source>
</evidence>
<organism evidence="8">
    <name type="scientific">Aplanochytrium stocchinoi</name>
    <dbReference type="NCBI Taxonomy" id="215587"/>
    <lineage>
        <taxon>Eukaryota</taxon>
        <taxon>Sar</taxon>
        <taxon>Stramenopiles</taxon>
        <taxon>Bigyra</taxon>
        <taxon>Labyrinthulomycetes</taxon>
        <taxon>Thraustochytrida</taxon>
        <taxon>Thraustochytriidae</taxon>
        <taxon>Aplanochytrium</taxon>
    </lineage>
</organism>
<keyword evidence="6" id="KW-0472">Membrane</keyword>
<feature type="transmembrane region" description="Helical" evidence="6">
    <location>
        <begin position="708"/>
        <end position="730"/>
    </location>
</feature>
<dbReference type="SUPFAM" id="SSF56112">
    <property type="entry name" value="Protein kinase-like (PK-like)"/>
    <property type="match status" value="1"/>
</dbReference>
<gene>
    <name evidence="8" type="ORF">ASTO00021_LOCUS2934</name>
</gene>
<dbReference type="PANTHER" id="PTHR44329">
    <property type="entry name" value="SERINE/THREONINE-PROTEIN KINASE TNNI3K-RELATED"/>
    <property type="match status" value="1"/>
</dbReference>
<dbReference type="PROSITE" id="PS00108">
    <property type="entry name" value="PROTEIN_KINASE_ST"/>
    <property type="match status" value="1"/>
</dbReference>
<dbReference type="Pfam" id="PF00069">
    <property type="entry name" value="Pkinase"/>
    <property type="match status" value="1"/>
</dbReference>
<keyword evidence="4 5" id="KW-0067">ATP-binding</keyword>
<keyword evidence="3" id="KW-0418">Kinase</keyword>
<reference evidence="8" key="1">
    <citation type="submission" date="2021-01" db="EMBL/GenBank/DDBJ databases">
        <authorList>
            <person name="Corre E."/>
            <person name="Pelletier E."/>
            <person name="Niang G."/>
            <person name="Scheremetjew M."/>
            <person name="Finn R."/>
            <person name="Kale V."/>
            <person name="Holt S."/>
            <person name="Cochrane G."/>
            <person name="Meng A."/>
            <person name="Brown T."/>
            <person name="Cohen L."/>
        </authorList>
    </citation>
    <scope>NUCLEOTIDE SEQUENCE</scope>
    <source>
        <strain evidence="8">GSBS06</strain>
    </source>
</reference>
<keyword evidence="6" id="KW-1133">Transmembrane helix</keyword>
<protein>
    <recommendedName>
        <fullName evidence="7">Protein kinase domain-containing protein</fullName>
    </recommendedName>
</protein>
<dbReference type="PANTHER" id="PTHR44329:SF288">
    <property type="entry name" value="MITOGEN-ACTIVATED PROTEIN KINASE KINASE KINASE 20"/>
    <property type="match status" value="1"/>
</dbReference>
<feature type="binding site" evidence="5">
    <location>
        <position position="266"/>
    </location>
    <ligand>
        <name>ATP</name>
        <dbReference type="ChEBI" id="CHEBI:30616"/>
    </ligand>
</feature>
<keyword evidence="2 5" id="KW-0547">Nucleotide-binding</keyword>
<dbReference type="GO" id="GO:0005524">
    <property type="term" value="F:ATP binding"/>
    <property type="evidence" value="ECO:0007669"/>
    <property type="project" value="UniProtKB-UniRule"/>
</dbReference>
<dbReference type="PROSITE" id="PS50011">
    <property type="entry name" value="PROTEIN_KINASE_DOM"/>
    <property type="match status" value="1"/>
</dbReference>
<keyword evidence="1" id="KW-0808">Transferase</keyword>
<evidence type="ECO:0000313" key="8">
    <source>
        <dbReference type="EMBL" id="CAE0432614.1"/>
    </source>
</evidence>
<dbReference type="SMART" id="SM00220">
    <property type="entry name" value="S_TKc"/>
    <property type="match status" value="1"/>
</dbReference>
<evidence type="ECO:0000256" key="6">
    <source>
        <dbReference type="SAM" id="Phobius"/>
    </source>
</evidence>
<evidence type="ECO:0000256" key="2">
    <source>
        <dbReference type="ARBA" id="ARBA00022741"/>
    </source>
</evidence>
<dbReference type="PROSITE" id="PS00107">
    <property type="entry name" value="PROTEIN_KINASE_ATP"/>
    <property type="match status" value="1"/>
</dbReference>
<dbReference type="EMBL" id="HBIN01004192">
    <property type="protein sequence ID" value="CAE0432614.1"/>
    <property type="molecule type" value="Transcribed_RNA"/>
</dbReference>
<dbReference type="Gene3D" id="1.10.510.10">
    <property type="entry name" value="Transferase(Phosphotransferase) domain 1"/>
    <property type="match status" value="1"/>
</dbReference>